<reference evidence="1 2" key="1">
    <citation type="submission" date="2016-01" db="EMBL/GenBank/DDBJ databases">
        <authorList>
            <person name="Peeters C."/>
        </authorList>
    </citation>
    <scope>NUCLEOTIDE SEQUENCE [LARGE SCALE GENOMIC DNA]</scope>
    <source>
        <strain evidence="1">LMG 29315</strain>
    </source>
</reference>
<comment type="caution">
    <text evidence="1">The sequence shown here is derived from an EMBL/GenBank/DDBJ whole genome shotgun (WGS) entry which is preliminary data.</text>
</comment>
<sequence>MHILTIQEAQKDLHKVLEMVAQGEDVAIGGEYPTLLLKVRSVGNFVDKHGNKAGGSIIVFDPADESAFDDEAFKPLPDDIIEEFYGPLFPEDVTARVESR</sequence>
<protein>
    <submittedName>
        <fullName evidence="1">Uncharacterized protein</fullName>
    </submittedName>
</protein>
<proteinExistence type="predicted"/>
<evidence type="ECO:0000313" key="2">
    <source>
        <dbReference type="Proteomes" id="UP000198263"/>
    </source>
</evidence>
<dbReference type="AlphaFoldDB" id="A0A658R0M9"/>
<organism evidence="1 2">
    <name type="scientific">Caballeronia concitans</name>
    <dbReference type="NCBI Taxonomy" id="1777133"/>
    <lineage>
        <taxon>Bacteria</taxon>
        <taxon>Pseudomonadati</taxon>
        <taxon>Pseudomonadota</taxon>
        <taxon>Betaproteobacteria</taxon>
        <taxon>Burkholderiales</taxon>
        <taxon>Burkholderiaceae</taxon>
        <taxon>Caballeronia</taxon>
    </lineage>
</organism>
<accession>A0A658R0M9</accession>
<dbReference type="OrthoDB" id="9132558at2"/>
<dbReference type="Proteomes" id="UP000198263">
    <property type="component" value="Unassembled WGS sequence"/>
</dbReference>
<gene>
    <name evidence="1" type="ORF">AWB72_03811</name>
</gene>
<dbReference type="EMBL" id="FCNV02000008">
    <property type="protein sequence ID" value="SAL37507.1"/>
    <property type="molecule type" value="Genomic_DNA"/>
</dbReference>
<name>A0A658R0M9_9BURK</name>
<evidence type="ECO:0000313" key="1">
    <source>
        <dbReference type="EMBL" id="SAL37507.1"/>
    </source>
</evidence>
<dbReference type="RefSeq" id="WP_040049647.1">
    <property type="nucleotide sequence ID" value="NZ_FCNV02000008.1"/>
</dbReference>
<keyword evidence="2" id="KW-1185">Reference proteome</keyword>